<accession>A0ABU2GHB9</accession>
<dbReference type="Pfam" id="PF02697">
    <property type="entry name" value="VAPB_antitox"/>
    <property type="match status" value="1"/>
</dbReference>
<name>A0ABU2GHB9_9EURY</name>
<evidence type="ECO:0000256" key="1">
    <source>
        <dbReference type="ARBA" id="ARBA00022649"/>
    </source>
</evidence>
<protein>
    <submittedName>
        <fullName evidence="2">Antitoxin VapB family protein</fullName>
    </submittedName>
</protein>
<keyword evidence="3" id="KW-1185">Reference proteome</keyword>
<organism evidence="2 3">
    <name type="scientific">Halogeometricum salsisoli</name>
    <dbReference type="NCBI Taxonomy" id="2950536"/>
    <lineage>
        <taxon>Archaea</taxon>
        <taxon>Methanobacteriati</taxon>
        <taxon>Methanobacteriota</taxon>
        <taxon>Stenosarchaea group</taxon>
        <taxon>Halobacteria</taxon>
        <taxon>Halobacteriales</taxon>
        <taxon>Haloferacaceae</taxon>
        <taxon>Halogeometricum</taxon>
    </lineage>
</organism>
<dbReference type="Proteomes" id="UP001257060">
    <property type="component" value="Unassembled WGS sequence"/>
</dbReference>
<dbReference type="RefSeq" id="WP_310925114.1">
    <property type="nucleotide sequence ID" value="NZ_JAMQOP010000003.1"/>
</dbReference>
<reference evidence="2 3" key="1">
    <citation type="submission" date="2022-06" db="EMBL/GenBank/DDBJ databases">
        <title>Halogeometricum sp. a new haloarchaeum isolate from saline soil.</title>
        <authorList>
            <person name="Strakova D."/>
            <person name="Galisteo C."/>
            <person name="Sanchez-Porro C."/>
            <person name="Ventosa A."/>
        </authorList>
    </citation>
    <scope>NUCLEOTIDE SEQUENCE [LARGE SCALE GENOMIC DNA]</scope>
    <source>
        <strain evidence="2 3">S1BR25-6</strain>
    </source>
</reference>
<keyword evidence="1" id="KW-1277">Toxin-antitoxin system</keyword>
<dbReference type="EMBL" id="JAMQOP010000003">
    <property type="protein sequence ID" value="MDS0300221.1"/>
    <property type="molecule type" value="Genomic_DNA"/>
</dbReference>
<sequence length="102" mass="11855">MSLFEPLSIFPRWIRLILGVYVRIHMGTKSVRLDDDVYERVKAHKREDETISEAIDRLIGTPSLHELGGILDDDRVDEMRKTIEDADEEDAAEVEELAERFK</sequence>
<proteinExistence type="predicted"/>
<comment type="caution">
    <text evidence="2">The sequence shown here is derived from an EMBL/GenBank/DDBJ whole genome shotgun (WGS) entry which is preliminary data.</text>
</comment>
<dbReference type="InterPro" id="IPR003847">
    <property type="entry name" value="Put_antitoxin"/>
</dbReference>
<gene>
    <name evidence="2" type="ORF">NDI76_15850</name>
</gene>
<evidence type="ECO:0000313" key="2">
    <source>
        <dbReference type="EMBL" id="MDS0300221.1"/>
    </source>
</evidence>
<evidence type="ECO:0000313" key="3">
    <source>
        <dbReference type="Proteomes" id="UP001257060"/>
    </source>
</evidence>